<dbReference type="RefSeq" id="WP_092872615.1">
    <property type="nucleotide sequence ID" value="NZ_FOJY01000011.1"/>
</dbReference>
<dbReference type="AlphaFoldDB" id="A0A1I0YSS9"/>
<dbReference type="OrthoDB" id="1705981at2"/>
<accession>A0A1I0YSS9</accession>
<sequence length="393" mass="43922">MKTIDDYLKDALSPKEDMSDELKARIIDEISSKKENNMKKIINIEHKKRKFPTAAAVAVAVLTLSTVTATATWKYLSANEVAQKMNNQKLTQAFSDKNTWINGETQSCDGYDISLIGLVSGNDLSDHLSKVKDKVSNDNTYAVVAISKSDGTAMPELSDEKYDDTNFLVSAYVKGLDPAKYNIFSLNAGGNLTIVDEGIQYRIMEVENIEAFADREVYLGVSDGAFYNEKAFKFDETDGKITKNKDYKGVNALFVLPLDSSKADKSKADEIVERIVTNSVENEKAEQLQDKEVVDFMSKLTPDNIDEYANPLESSRQVLTPDKDGYLNYECVLPNGDLINSTSWIKELFPQKKAGMSDKFSYTSSEKGLKDLLIETYTLNEDGTVTYLIYQPK</sequence>
<evidence type="ECO:0008006" key="4">
    <source>
        <dbReference type="Google" id="ProtNLM"/>
    </source>
</evidence>
<organism evidence="2 3">
    <name type="scientific">Acetitomaculum ruminis DSM 5522</name>
    <dbReference type="NCBI Taxonomy" id="1120918"/>
    <lineage>
        <taxon>Bacteria</taxon>
        <taxon>Bacillati</taxon>
        <taxon>Bacillota</taxon>
        <taxon>Clostridia</taxon>
        <taxon>Lachnospirales</taxon>
        <taxon>Lachnospiraceae</taxon>
        <taxon>Acetitomaculum</taxon>
    </lineage>
</organism>
<name>A0A1I0YSS9_9FIRM</name>
<gene>
    <name evidence="2" type="ORF">SAMN05216249_1119</name>
</gene>
<keyword evidence="1" id="KW-0472">Membrane</keyword>
<feature type="transmembrane region" description="Helical" evidence="1">
    <location>
        <begin position="54"/>
        <end position="76"/>
    </location>
</feature>
<dbReference type="EMBL" id="FOJY01000011">
    <property type="protein sequence ID" value="SFB15500.1"/>
    <property type="molecule type" value="Genomic_DNA"/>
</dbReference>
<evidence type="ECO:0000256" key="1">
    <source>
        <dbReference type="SAM" id="Phobius"/>
    </source>
</evidence>
<proteinExistence type="predicted"/>
<protein>
    <recommendedName>
        <fullName evidence="4">DUF4179 domain-containing protein</fullName>
    </recommendedName>
</protein>
<keyword evidence="3" id="KW-1185">Reference proteome</keyword>
<keyword evidence="1" id="KW-1133">Transmembrane helix</keyword>
<dbReference type="Proteomes" id="UP000198838">
    <property type="component" value="Unassembled WGS sequence"/>
</dbReference>
<keyword evidence="1" id="KW-0812">Transmembrane</keyword>
<reference evidence="2 3" key="1">
    <citation type="submission" date="2016-10" db="EMBL/GenBank/DDBJ databases">
        <authorList>
            <person name="de Groot N.N."/>
        </authorList>
    </citation>
    <scope>NUCLEOTIDE SEQUENCE [LARGE SCALE GENOMIC DNA]</scope>
    <source>
        <strain evidence="2 3">DSM 5522</strain>
    </source>
</reference>
<evidence type="ECO:0000313" key="2">
    <source>
        <dbReference type="EMBL" id="SFB15500.1"/>
    </source>
</evidence>
<evidence type="ECO:0000313" key="3">
    <source>
        <dbReference type="Proteomes" id="UP000198838"/>
    </source>
</evidence>